<dbReference type="GO" id="GO:0006260">
    <property type="term" value="P:DNA replication"/>
    <property type="evidence" value="ECO:0007669"/>
    <property type="project" value="UniProtKB-KW"/>
</dbReference>
<evidence type="ECO:0000256" key="3">
    <source>
        <dbReference type="ARBA" id="ARBA00022705"/>
    </source>
</evidence>
<dbReference type="SUPFAM" id="SSF46565">
    <property type="entry name" value="Chaperone J-domain"/>
    <property type="match status" value="1"/>
</dbReference>
<dbReference type="PANTHER" id="PTHR43096:SF48">
    <property type="entry name" value="CHAPERONE PROTEIN DNAJ"/>
    <property type="match status" value="1"/>
</dbReference>
<gene>
    <name evidence="9" type="ORF">DSTB1V02_LOCUS14969</name>
</gene>
<feature type="non-terminal residue" evidence="9">
    <location>
        <position position="1"/>
    </location>
</feature>
<keyword evidence="6" id="KW-0862">Zinc</keyword>
<dbReference type="Gene3D" id="2.30.22.10">
    <property type="entry name" value="Head domain of nucleotide exchange factor GrpE"/>
    <property type="match status" value="1"/>
</dbReference>
<reference evidence="9" key="1">
    <citation type="submission" date="2020-11" db="EMBL/GenBank/DDBJ databases">
        <authorList>
            <person name="Tran Van P."/>
        </authorList>
    </citation>
    <scope>NUCLEOTIDE SEQUENCE</scope>
</reference>
<keyword evidence="2" id="KW-0963">Cytoplasm</keyword>
<dbReference type="Gene3D" id="1.10.287.110">
    <property type="entry name" value="DnaJ domain"/>
    <property type="match status" value="1"/>
</dbReference>
<dbReference type="GO" id="GO:0042803">
    <property type="term" value="F:protein homodimerization activity"/>
    <property type="evidence" value="ECO:0007669"/>
    <property type="project" value="InterPro"/>
</dbReference>
<evidence type="ECO:0008006" key="11">
    <source>
        <dbReference type="Google" id="ProtNLM"/>
    </source>
</evidence>
<dbReference type="PRINTS" id="PR00625">
    <property type="entry name" value="JDOMAIN"/>
</dbReference>
<proteinExistence type="inferred from homology"/>
<dbReference type="FunFam" id="1.10.287.110:FF:000034">
    <property type="entry name" value="Chaperone protein DnaJ"/>
    <property type="match status" value="1"/>
</dbReference>
<evidence type="ECO:0000259" key="8">
    <source>
        <dbReference type="PROSITE" id="PS51188"/>
    </source>
</evidence>
<protein>
    <recommendedName>
        <fullName evidence="11">Molecular chaperone DnaJ</fullName>
    </recommendedName>
</protein>
<evidence type="ECO:0000256" key="1">
    <source>
        <dbReference type="ARBA" id="ARBA00009054"/>
    </source>
</evidence>
<dbReference type="SUPFAM" id="SSF58014">
    <property type="entry name" value="Coiled-coil domain of nucleotide exchange factor GrpE"/>
    <property type="match status" value="1"/>
</dbReference>
<dbReference type="PRINTS" id="PR00773">
    <property type="entry name" value="GRPEPROTEIN"/>
</dbReference>
<organism evidence="9">
    <name type="scientific">Darwinula stevensoni</name>
    <dbReference type="NCBI Taxonomy" id="69355"/>
    <lineage>
        <taxon>Eukaryota</taxon>
        <taxon>Metazoa</taxon>
        <taxon>Ecdysozoa</taxon>
        <taxon>Arthropoda</taxon>
        <taxon>Crustacea</taxon>
        <taxon>Oligostraca</taxon>
        <taxon>Ostracoda</taxon>
        <taxon>Podocopa</taxon>
        <taxon>Podocopida</taxon>
        <taxon>Darwinulocopina</taxon>
        <taxon>Darwinuloidea</taxon>
        <taxon>Darwinulidae</taxon>
        <taxon>Darwinula</taxon>
    </lineage>
</organism>
<evidence type="ECO:0000256" key="2">
    <source>
        <dbReference type="ARBA" id="ARBA00022490"/>
    </source>
</evidence>
<dbReference type="InterPro" id="IPR009012">
    <property type="entry name" value="GrpE_head"/>
</dbReference>
<sequence>AEVAEAKDKYIRLYSEFENFRRRTAKEKIDTIMNATEGLMKELIPVLDDFERAQKSMETSEDVKAIKEGVDLIFNKFQKTLASKGLKAMESKDQVFDVELHECITQFAAGDDKKGKVVDEVEKGYYLNDKLKNMAKKDYYDLLGVAKNVSADDLKKAYRKLAIKYHPDKNPGDKEAEEKFKEIAEAYGVLSDPDKKARYDRYGHEGVGGASGFGGAGGVNMEDIFSQFGDIFGDGSPFGSFFGGGGRSGGGRRAVRKGSDLRIKLKLNVEEIANGVEKKIKVKRYVACKVCTGNGSKHGTSLQTCGTCQGSGQIRRVQQTMLGQMVTTNTCHTCNGEG</sequence>
<keyword evidence="6" id="KW-0479">Metal-binding</keyword>
<accession>A0A7R9AJ09</accession>
<dbReference type="InterPro" id="IPR036869">
    <property type="entry name" value="J_dom_sf"/>
</dbReference>
<dbReference type="OrthoDB" id="10256793at2759"/>
<dbReference type="InterPro" id="IPR001305">
    <property type="entry name" value="HSP_DnaJ_Cys-rich_dom"/>
</dbReference>
<dbReference type="HAMAP" id="MF_01151">
    <property type="entry name" value="GrpE"/>
    <property type="match status" value="1"/>
</dbReference>
<dbReference type="GO" id="GO:0005737">
    <property type="term" value="C:cytoplasm"/>
    <property type="evidence" value="ECO:0007669"/>
    <property type="project" value="TreeGrafter"/>
</dbReference>
<dbReference type="GO" id="GO:0051082">
    <property type="term" value="F:unfolded protein binding"/>
    <property type="evidence" value="ECO:0007669"/>
    <property type="project" value="InterPro"/>
</dbReference>
<dbReference type="InterPro" id="IPR013805">
    <property type="entry name" value="GrpE_CC"/>
</dbReference>
<dbReference type="Pfam" id="PF00684">
    <property type="entry name" value="DnaJ_CXXCXGXG"/>
    <property type="match status" value="1"/>
</dbReference>
<dbReference type="Gene3D" id="3.90.20.20">
    <property type="match status" value="1"/>
</dbReference>
<keyword evidence="3" id="KW-0235">DNA replication</keyword>
<keyword evidence="4" id="KW-0346">Stress response</keyword>
<dbReference type="GO" id="GO:0031072">
    <property type="term" value="F:heat shock protein binding"/>
    <property type="evidence" value="ECO:0007669"/>
    <property type="project" value="InterPro"/>
</dbReference>
<dbReference type="SUPFAM" id="SSF51064">
    <property type="entry name" value="Head domain of nucleotide exchange factor GrpE"/>
    <property type="match status" value="1"/>
</dbReference>
<dbReference type="Gene3D" id="2.60.260.20">
    <property type="entry name" value="Urease metallochaperone UreE, N-terminal domain"/>
    <property type="match status" value="1"/>
</dbReference>
<dbReference type="CDD" id="cd06257">
    <property type="entry name" value="DnaJ"/>
    <property type="match status" value="1"/>
</dbReference>
<dbReference type="SMART" id="SM00271">
    <property type="entry name" value="DnaJ"/>
    <property type="match status" value="1"/>
</dbReference>
<name>A0A7R9AJ09_9CRUS</name>
<keyword evidence="10" id="KW-1185">Reference proteome</keyword>
<dbReference type="Gene3D" id="2.10.230.10">
    <property type="entry name" value="Heat shock protein DnaJ, cysteine-rich domain"/>
    <property type="match status" value="1"/>
</dbReference>
<dbReference type="GO" id="GO:0051087">
    <property type="term" value="F:protein-folding chaperone binding"/>
    <property type="evidence" value="ECO:0007669"/>
    <property type="project" value="InterPro"/>
</dbReference>
<dbReference type="Pfam" id="PF00226">
    <property type="entry name" value="DnaJ"/>
    <property type="match status" value="1"/>
</dbReference>
<evidence type="ECO:0000256" key="5">
    <source>
        <dbReference type="ARBA" id="ARBA00023186"/>
    </source>
</evidence>
<keyword evidence="6" id="KW-0863">Zinc-finger</keyword>
<feature type="domain" description="CR-type" evidence="8">
    <location>
        <begin position="275"/>
        <end position="338"/>
    </location>
</feature>
<feature type="domain" description="J" evidence="7">
    <location>
        <begin position="138"/>
        <end position="203"/>
    </location>
</feature>
<evidence type="ECO:0000259" key="7">
    <source>
        <dbReference type="PROSITE" id="PS50076"/>
    </source>
</evidence>
<evidence type="ECO:0000256" key="6">
    <source>
        <dbReference type="PROSITE-ProRule" id="PRU00546"/>
    </source>
</evidence>
<dbReference type="PROSITE" id="PS51188">
    <property type="entry name" value="ZF_CR"/>
    <property type="match status" value="1"/>
</dbReference>
<dbReference type="AlphaFoldDB" id="A0A7R9AJ09"/>
<dbReference type="GO" id="GO:0042026">
    <property type="term" value="P:protein refolding"/>
    <property type="evidence" value="ECO:0007669"/>
    <property type="project" value="TreeGrafter"/>
</dbReference>
<keyword evidence="5" id="KW-0143">Chaperone</keyword>
<dbReference type="InterPro" id="IPR001623">
    <property type="entry name" value="DnaJ_domain"/>
</dbReference>
<evidence type="ECO:0000313" key="10">
    <source>
        <dbReference type="Proteomes" id="UP000677054"/>
    </source>
</evidence>
<dbReference type="Proteomes" id="UP000677054">
    <property type="component" value="Unassembled WGS sequence"/>
</dbReference>
<feature type="zinc finger region" description="CR-type" evidence="6">
    <location>
        <begin position="275"/>
        <end position="338"/>
    </location>
</feature>
<dbReference type="GO" id="GO:0000774">
    <property type="term" value="F:adenyl-nucleotide exchange factor activity"/>
    <property type="evidence" value="ECO:0007669"/>
    <property type="project" value="InterPro"/>
</dbReference>
<dbReference type="InterPro" id="IPR000740">
    <property type="entry name" value="GrpE"/>
</dbReference>
<dbReference type="CDD" id="cd00446">
    <property type="entry name" value="GrpE"/>
    <property type="match status" value="1"/>
</dbReference>
<dbReference type="PROSITE" id="PS50076">
    <property type="entry name" value="DNAJ_2"/>
    <property type="match status" value="1"/>
</dbReference>
<dbReference type="CDD" id="cd10719">
    <property type="entry name" value="DnaJ_zf"/>
    <property type="match status" value="1"/>
</dbReference>
<dbReference type="PANTHER" id="PTHR43096">
    <property type="entry name" value="DNAJ HOMOLOG 1, MITOCHONDRIAL-RELATED"/>
    <property type="match status" value="1"/>
</dbReference>
<dbReference type="EMBL" id="CAJPEV010019927">
    <property type="protein sequence ID" value="CAG0907919.1"/>
    <property type="molecule type" value="Genomic_DNA"/>
</dbReference>
<feature type="non-terminal residue" evidence="9">
    <location>
        <position position="338"/>
    </location>
</feature>
<dbReference type="Pfam" id="PF01025">
    <property type="entry name" value="GrpE"/>
    <property type="match status" value="1"/>
</dbReference>
<dbReference type="GO" id="GO:0008270">
    <property type="term" value="F:zinc ion binding"/>
    <property type="evidence" value="ECO:0007669"/>
    <property type="project" value="UniProtKB-KW"/>
</dbReference>
<evidence type="ECO:0000256" key="4">
    <source>
        <dbReference type="ARBA" id="ARBA00023016"/>
    </source>
</evidence>
<evidence type="ECO:0000313" key="9">
    <source>
        <dbReference type="EMBL" id="CAD7255224.1"/>
    </source>
</evidence>
<dbReference type="InterPro" id="IPR036410">
    <property type="entry name" value="HSP_DnaJ_Cys-rich_dom_sf"/>
</dbReference>
<dbReference type="SUPFAM" id="SSF57938">
    <property type="entry name" value="DnaJ/Hsp40 cysteine-rich domain"/>
    <property type="match status" value="1"/>
</dbReference>
<comment type="similarity">
    <text evidence="1">Belongs to the GrpE family.</text>
</comment>
<dbReference type="EMBL" id="LR919445">
    <property type="protein sequence ID" value="CAD7255224.1"/>
    <property type="molecule type" value="Genomic_DNA"/>
</dbReference>